<sequence length="127" mass="14398">MKIMRDTKNNRDIGVKADLSRFTRRGRMSLLTLKMTEYSGRFILIGSRFRLVTPLLPKSKTKAKRNLEPLDMVLISLQYYATGTFQAAMGNILRYSQSSVSCSIAAVSLSLSLLSKQFIKFPQDLNQ</sequence>
<comment type="caution">
    <text evidence="1">The sequence shown here is derived from an EMBL/GenBank/DDBJ whole genome shotgun (WGS) entry which is preliminary data.</text>
</comment>
<evidence type="ECO:0008006" key="3">
    <source>
        <dbReference type="Google" id="ProtNLM"/>
    </source>
</evidence>
<feature type="non-terminal residue" evidence="1">
    <location>
        <position position="127"/>
    </location>
</feature>
<dbReference type="AlphaFoldDB" id="A0A164L490"/>
<protein>
    <recommendedName>
        <fullName evidence="3">Nuclease HARBI1</fullName>
    </recommendedName>
</protein>
<dbReference type="Proteomes" id="UP000076858">
    <property type="component" value="Unassembled WGS sequence"/>
</dbReference>
<evidence type="ECO:0000313" key="1">
    <source>
        <dbReference type="EMBL" id="KZS03781.1"/>
    </source>
</evidence>
<keyword evidence="2" id="KW-1185">Reference proteome</keyword>
<name>A0A164L490_9CRUS</name>
<gene>
    <name evidence="1" type="ORF">APZ42_033413</name>
</gene>
<reference evidence="1 2" key="1">
    <citation type="submission" date="2016-03" db="EMBL/GenBank/DDBJ databases">
        <title>EvidentialGene: Evidence-directed Construction of Genes on Genomes.</title>
        <authorList>
            <person name="Gilbert D.G."/>
            <person name="Choi J.-H."/>
            <person name="Mockaitis K."/>
            <person name="Colbourne J."/>
            <person name="Pfrender M."/>
        </authorList>
    </citation>
    <scope>NUCLEOTIDE SEQUENCE [LARGE SCALE GENOMIC DNA]</scope>
    <source>
        <strain evidence="1 2">Xinb3</strain>
        <tissue evidence="1">Complete organism</tissue>
    </source>
</reference>
<dbReference type="EMBL" id="LRGB01003208">
    <property type="protein sequence ID" value="KZS03781.1"/>
    <property type="molecule type" value="Genomic_DNA"/>
</dbReference>
<proteinExistence type="predicted"/>
<organism evidence="1 2">
    <name type="scientific">Daphnia magna</name>
    <dbReference type="NCBI Taxonomy" id="35525"/>
    <lineage>
        <taxon>Eukaryota</taxon>
        <taxon>Metazoa</taxon>
        <taxon>Ecdysozoa</taxon>
        <taxon>Arthropoda</taxon>
        <taxon>Crustacea</taxon>
        <taxon>Branchiopoda</taxon>
        <taxon>Diplostraca</taxon>
        <taxon>Cladocera</taxon>
        <taxon>Anomopoda</taxon>
        <taxon>Daphniidae</taxon>
        <taxon>Daphnia</taxon>
    </lineage>
</organism>
<evidence type="ECO:0000313" key="2">
    <source>
        <dbReference type="Proteomes" id="UP000076858"/>
    </source>
</evidence>
<accession>A0A164L490</accession>